<evidence type="ECO:0000313" key="2">
    <source>
        <dbReference type="Proteomes" id="UP001519273"/>
    </source>
</evidence>
<protein>
    <submittedName>
        <fullName evidence="1">Uncharacterized protein</fullName>
    </submittedName>
</protein>
<dbReference type="EMBL" id="JAGGKP010000007">
    <property type="protein sequence ID" value="MBP1937712.1"/>
    <property type="molecule type" value="Genomic_DNA"/>
</dbReference>
<dbReference type="Proteomes" id="UP001519273">
    <property type="component" value="Unassembled WGS sequence"/>
</dbReference>
<proteinExistence type="predicted"/>
<dbReference type="InterPro" id="IPR058600">
    <property type="entry name" value="YhjD-like"/>
</dbReference>
<accession>A0ABS4H5A6</accession>
<sequence>MASVLITNDELSLIKSYLIYIFIQRVFERDSKIMEQSGVFKTPELYIEVVQTAIDRVSLLLREAKKQFQQHHIRVYSIKQSDAGITAHYECRGYHGQMNILWSTFRAEMMKRMRAYLGYRPRETVEEPLLINDSPVSFYIHTSPSEHS</sequence>
<gene>
    <name evidence="1" type="ORF">J2Z20_002627</name>
</gene>
<reference evidence="1 2" key="1">
    <citation type="submission" date="2021-03" db="EMBL/GenBank/DDBJ databases">
        <title>Genomic Encyclopedia of Type Strains, Phase IV (KMG-IV): sequencing the most valuable type-strain genomes for metagenomic binning, comparative biology and taxonomic classification.</title>
        <authorList>
            <person name="Goeker M."/>
        </authorList>
    </citation>
    <scope>NUCLEOTIDE SEQUENCE [LARGE SCALE GENOMIC DNA]</scope>
    <source>
        <strain evidence="1 2">DSM 23491</strain>
    </source>
</reference>
<keyword evidence="2" id="KW-1185">Reference proteome</keyword>
<dbReference type="Pfam" id="PF26325">
    <property type="entry name" value="YhjD"/>
    <property type="match status" value="1"/>
</dbReference>
<evidence type="ECO:0000313" key="1">
    <source>
        <dbReference type="EMBL" id="MBP1937712.1"/>
    </source>
</evidence>
<name>A0ABS4H5A6_9BACL</name>
<dbReference type="RefSeq" id="WP_209850842.1">
    <property type="nucleotide sequence ID" value="NZ_CBCRVE010000004.1"/>
</dbReference>
<organism evidence="1 2">
    <name type="scientific">Paenibacillus sediminis</name>
    <dbReference type="NCBI Taxonomy" id="664909"/>
    <lineage>
        <taxon>Bacteria</taxon>
        <taxon>Bacillati</taxon>
        <taxon>Bacillota</taxon>
        <taxon>Bacilli</taxon>
        <taxon>Bacillales</taxon>
        <taxon>Paenibacillaceae</taxon>
        <taxon>Paenibacillus</taxon>
    </lineage>
</organism>
<comment type="caution">
    <text evidence="1">The sequence shown here is derived from an EMBL/GenBank/DDBJ whole genome shotgun (WGS) entry which is preliminary data.</text>
</comment>